<reference evidence="8 9" key="1">
    <citation type="journal article" date="2016" name="Nat. Commun.">
        <title>Ectomycorrhizal ecology is imprinted in the genome of the dominant symbiotic fungus Cenococcum geophilum.</title>
        <authorList>
            <consortium name="DOE Joint Genome Institute"/>
            <person name="Peter M."/>
            <person name="Kohler A."/>
            <person name="Ohm R.A."/>
            <person name="Kuo A."/>
            <person name="Krutzmann J."/>
            <person name="Morin E."/>
            <person name="Arend M."/>
            <person name="Barry K.W."/>
            <person name="Binder M."/>
            <person name="Choi C."/>
            <person name="Clum A."/>
            <person name="Copeland A."/>
            <person name="Grisel N."/>
            <person name="Haridas S."/>
            <person name="Kipfer T."/>
            <person name="LaButti K."/>
            <person name="Lindquist E."/>
            <person name="Lipzen A."/>
            <person name="Maire R."/>
            <person name="Meier B."/>
            <person name="Mihaltcheva S."/>
            <person name="Molinier V."/>
            <person name="Murat C."/>
            <person name="Poggeler S."/>
            <person name="Quandt C.A."/>
            <person name="Sperisen C."/>
            <person name="Tritt A."/>
            <person name="Tisserant E."/>
            <person name="Crous P.W."/>
            <person name="Henrissat B."/>
            <person name="Nehls U."/>
            <person name="Egli S."/>
            <person name="Spatafora J.W."/>
            <person name="Grigoriev I.V."/>
            <person name="Martin F.M."/>
        </authorList>
    </citation>
    <scope>NUCLEOTIDE SEQUENCE [LARGE SCALE GENOMIC DNA]</scope>
    <source>
        <strain evidence="8 9">CBS 459.81</strain>
    </source>
</reference>
<evidence type="ECO:0000256" key="4">
    <source>
        <dbReference type="ARBA" id="ARBA00023136"/>
    </source>
</evidence>
<dbReference type="PANTHER" id="PTHR33048:SF167">
    <property type="entry name" value="INTEGRAL MEMBRANE PROTEIN"/>
    <property type="match status" value="1"/>
</dbReference>
<comment type="subcellular location">
    <subcellularLocation>
        <location evidence="1">Membrane</location>
        <topology evidence="1">Multi-pass membrane protein</topology>
    </subcellularLocation>
</comment>
<evidence type="ECO:0000313" key="8">
    <source>
        <dbReference type="EMBL" id="OCK79704.1"/>
    </source>
</evidence>
<dbReference type="InterPro" id="IPR052337">
    <property type="entry name" value="SAT4-like"/>
</dbReference>
<evidence type="ECO:0000256" key="1">
    <source>
        <dbReference type="ARBA" id="ARBA00004141"/>
    </source>
</evidence>
<sequence length="400" mass="44031">MATTPVANYPNEDQGPTILASTLTVTVLALISLAIRLFVRVRLIRNVGWDDYMMIVAMALCVTGQVLIIPEVKYGAGRHINHIPVEDFGKGLKYNFITQPIYLWAICMVKVSIGFFLLRVAATAFFRRVIISIMVFMTIYTLVCFFTIMFECTNLAVLWDSTVKATCFTPQTLRALSYTNVALNITTDILFSLIIPIPMLWNVQMNIRTKSSVIGVLALGVFATAAALVKTSFLPSYGKHGDWLWDSRNLTIWNVIESNIGIVAGNLPCMKPLFRRVLGSIYGGGSGNVSNNKYYGRGYAPGTGHSVNNYNSLGSRKTEEGYGAGPDLNGDEAHMMTRITVRAKSSASVDSVSKMSDESITRLEGSKMGITKTTTTKVAFAHTTDAKEEMTPERMAKHIV</sequence>
<keyword evidence="3 6" id="KW-1133">Transmembrane helix</keyword>
<evidence type="ECO:0000256" key="3">
    <source>
        <dbReference type="ARBA" id="ARBA00022989"/>
    </source>
</evidence>
<gene>
    <name evidence="8" type="ORF">K432DRAFT_59635</name>
</gene>
<keyword evidence="2 6" id="KW-0812">Transmembrane</keyword>
<keyword evidence="9" id="KW-1185">Reference proteome</keyword>
<dbReference type="EMBL" id="KV744991">
    <property type="protein sequence ID" value="OCK79704.1"/>
    <property type="molecule type" value="Genomic_DNA"/>
</dbReference>
<evidence type="ECO:0000256" key="6">
    <source>
        <dbReference type="SAM" id="Phobius"/>
    </source>
</evidence>
<dbReference type="AlphaFoldDB" id="A0A8E2E9I6"/>
<evidence type="ECO:0000259" key="7">
    <source>
        <dbReference type="Pfam" id="PF20684"/>
    </source>
</evidence>
<dbReference type="PANTHER" id="PTHR33048">
    <property type="entry name" value="PTH11-LIKE INTEGRAL MEMBRANE PROTEIN (AFU_ORTHOLOGUE AFUA_5G11245)"/>
    <property type="match status" value="1"/>
</dbReference>
<feature type="domain" description="Rhodopsin" evidence="7">
    <location>
        <begin position="35"/>
        <end position="276"/>
    </location>
</feature>
<feature type="transmembrane region" description="Helical" evidence="6">
    <location>
        <begin position="101"/>
        <end position="122"/>
    </location>
</feature>
<dbReference type="InterPro" id="IPR049326">
    <property type="entry name" value="Rhodopsin_dom_fungi"/>
</dbReference>
<dbReference type="GO" id="GO:0016020">
    <property type="term" value="C:membrane"/>
    <property type="evidence" value="ECO:0007669"/>
    <property type="project" value="UniProtKB-SubCell"/>
</dbReference>
<feature type="transmembrane region" description="Helical" evidence="6">
    <location>
        <begin position="51"/>
        <end position="69"/>
    </location>
</feature>
<dbReference type="Pfam" id="PF20684">
    <property type="entry name" value="Fung_rhodopsin"/>
    <property type="match status" value="1"/>
</dbReference>
<feature type="transmembrane region" description="Helical" evidence="6">
    <location>
        <begin position="18"/>
        <end position="39"/>
    </location>
</feature>
<accession>A0A8E2E9I6</accession>
<comment type="similarity">
    <text evidence="5">Belongs to the SAT4 family.</text>
</comment>
<organism evidence="8 9">
    <name type="scientific">Lepidopterella palustris CBS 459.81</name>
    <dbReference type="NCBI Taxonomy" id="1314670"/>
    <lineage>
        <taxon>Eukaryota</taxon>
        <taxon>Fungi</taxon>
        <taxon>Dikarya</taxon>
        <taxon>Ascomycota</taxon>
        <taxon>Pezizomycotina</taxon>
        <taxon>Dothideomycetes</taxon>
        <taxon>Pleosporomycetidae</taxon>
        <taxon>Mytilinidiales</taxon>
        <taxon>Argynnaceae</taxon>
        <taxon>Lepidopterella</taxon>
    </lineage>
</organism>
<protein>
    <recommendedName>
        <fullName evidence="7">Rhodopsin domain-containing protein</fullName>
    </recommendedName>
</protein>
<evidence type="ECO:0000256" key="2">
    <source>
        <dbReference type="ARBA" id="ARBA00022692"/>
    </source>
</evidence>
<dbReference type="OrthoDB" id="5022096at2759"/>
<name>A0A8E2E9I6_9PEZI</name>
<evidence type="ECO:0000313" key="9">
    <source>
        <dbReference type="Proteomes" id="UP000250266"/>
    </source>
</evidence>
<feature type="transmembrane region" description="Helical" evidence="6">
    <location>
        <begin position="181"/>
        <end position="201"/>
    </location>
</feature>
<dbReference type="Proteomes" id="UP000250266">
    <property type="component" value="Unassembled WGS sequence"/>
</dbReference>
<evidence type="ECO:0000256" key="5">
    <source>
        <dbReference type="ARBA" id="ARBA00038359"/>
    </source>
</evidence>
<keyword evidence="4 6" id="KW-0472">Membrane</keyword>
<proteinExistence type="inferred from homology"/>
<feature type="transmembrane region" description="Helical" evidence="6">
    <location>
        <begin position="213"/>
        <end position="230"/>
    </location>
</feature>
<feature type="transmembrane region" description="Helical" evidence="6">
    <location>
        <begin position="129"/>
        <end position="150"/>
    </location>
</feature>